<dbReference type="InterPro" id="IPR011701">
    <property type="entry name" value="MFS"/>
</dbReference>
<feature type="compositionally biased region" description="Low complexity" evidence="5">
    <location>
        <begin position="50"/>
        <end position="59"/>
    </location>
</feature>
<organism evidence="7 8">
    <name type="scientific">Magnusiomyces paraingens</name>
    <dbReference type="NCBI Taxonomy" id="2606893"/>
    <lineage>
        <taxon>Eukaryota</taxon>
        <taxon>Fungi</taxon>
        <taxon>Dikarya</taxon>
        <taxon>Ascomycota</taxon>
        <taxon>Saccharomycotina</taxon>
        <taxon>Dipodascomycetes</taxon>
        <taxon>Dipodascales</taxon>
        <taxon>Dipodascaceae</taxon>
        <taxon>Magnusiomyces</taxon>
    </lineage>
</organism>
<comment type="subcellular location">
    <subcellularLocation>
        <location evidence="1">Membrane</location>
        <topology evidence="1">Multi-pass membrane protein</topology>
    </subcellularLocation>
</comment>
<dbReference type="GO" id="GO:0005886">
    <property type="term" value="C:plasma membrane"/>
    <property type="evidence" value="ECO:0007669"/>
    <property type="project" value="TreeGrafter"/>
</dbReference>
<feature type="transmembrane region" description="Helical" evidence="6">
    <location>
        <begin position="269"/>
        <end position="291"/>
    </location>
</feature>
<feature type="transmembrane region" description="Helical" evidence="6">
    <location>
        <begin position="369"/>
        <end position="394"/>
    </location>
</feature>
<dbReference type="GeneID" id="43580230"/>
<dbReference type="GO" id="GO:0022857">
    <property type="term" value="F:transmembrane transporter activity"/>
    <property type="evidence" value="ECO:0007669"/>
    <property type="project" value="InterPro"/>
</dbReference>
<evidence type="ECO:0000256" key="4">
    <source>
        <dbReference type="ARBA" id="ARBA00023136"/>
    </source>
</evidence>
<feature type="transmembrane region" description="Helical" evidence="6">
    <location>
        <begin position="455"/>
        <end position="474"/>
    </location>
</feature>
<dbReference type="PANTHER" id="PTHR23502">
    <property type="entry name" value="MAJOR FACILITATOR SUPERFAMILY"/>
    <property type="match status" value="1"/>
</dbReference>
<evidence type="ECO:0000256" key="2">
    <source>
        <dbReference type="ARBA" id="ARBA00022692"/>
    </source>
</evidence>
<feature type="compositionally biased region" description="Basic and acidic residues" evidence="5">
    <location>
        <begin position="60"/>
        <end position="74"/>
    </location>
</feature>
<feature type="region of interest" description="Disordered" evidence="5">
    <location>
        <begin position="1"/>
        <end position="74"/>
    </location>
</feature>
<feature type="compositionally biased region" description="Basic and acidic residues" evidence="5">
    <location>
        <begin position="1"/>
        <end position="16"/>
    </location>
</feature>
<feature type="transmembrane region" description="Helical" evidence="6">
    <location>
        <begin position="222"/>
        <end position="248"/>
    </location>
</feature>
<evidence type="ECO:0000256" key="6">
    <source>
        <dbReference type="SAM" id="Phobius"/>
    </source>
</evidence>
<name>A0A5E8B634_9ASCO</name>
<dbReference type="AlphaFoldDB" id="A0A5E8B634"/>
<dbReference type="Pfam" id="PF07690">
    <property type="entry name" value="MFS_1"/>
    <property type="match status" value="1"/>
</dbReference>
<proteinExistence type="predicted"/>
<evidence type="ECO:0008006" key="9">
    <source>
        <dbReference type="Google" id="ProtNLM"/>
    </source>
</evidence>
<evidence type="ECO:0000256" key="3">
    <source>
        <dbReference type="ARBA" id="ARBA00022989"/>
    </source>
</evidence>
<sequence length="584" mass="65623">MTSKQDQDQDQHRNQEQEQFECSDKVTTPNGGQTVISTDDTLHTNPNHMSETITSSNKSISEKSKSHFTTRDDESKNFNFVSPTLSQVSNHSIKSLYSESIIFGNIPQDEIDLERAKTREEVISRTATRYIDDIVPQELNNGLPDDGEKVKDIDPELITWESDYDTQNPRNWPKKKKWLAVGIVASFTFTSPFSSSIIAPAIPDMAADLNITKEIEKSLSVSIFVLAWAFCPLFSLLFRFLAGCAGALPISIGAGTMADLFNDKERGAALALYALGPTVGPVVAPIISGFIAENTSWRWVVWVLTIFSGAIAAFGFIFYRETYAPVILKWKVAKLRKETGNQNLHTVFDLNQVPFKQQLFTAITRPIRLLFLHPIIQGLGLYMAFVYGFLYLLLVTFPTLWSVHYGFNLGITGLMYISLGVGFSTGLLFWSRVIQKTFMKLTKRNGGVSKPEYRLYMVPFSALFLSVGLFWYGWSAQAHIFWIMPCIGAGIYTFGMIAVFQSIQNYLIDMNPRFAASSMAAAMVFRSMLGFGFPLFGKAMYDRMGYGWANSMTGLLCLVLGIPFPLIVIKYGEKIRLWANKRFT</sequence>
<evidence type="ECO:0000313" key="8">
    <source>
        <dbReference type="Proteomes" id="UP000398389"/>
    </source>
</evidence>
<feature type="transmembrane region" description="Helical" evidence="6">
    <location>
        <begin position="548"/>
        <end position="569"/>
    </location>
</feature>
<feature type="compositionally biased region" description="Polar residues" evidence="5">
    <location>
        <begin position="25"/>
        <end position="49"/>
    </location>
</feature>
<dbReference type="CDD" id="cd17323">
    <property type="entry name" value="MFS_Tpo1_MDR_like"/>
    <property type="match status" value="1"/>
</dbReference>
<feature type="transmembrane region" description="Helical" evidence="6">
    <location>
        <begin position="178"/>
        <end position="202"/>
    </location>
</feature>
<feature type="transmembrane region" description="Helical" evidence="6">
    <location>
        <begin position="297"/>
        <end position="319"/>
    </location>
</feature>
<reference evidence="7 8" key="1">
    <citation type="submission" date="2019-09" db="EMBL/GenBank/DDBJ databases">
        <authorList>
            <person name="Brejova B."/>
        </authorList>
    </citation>
    <scope>NUCLEOTIDE SEQUENCE [LARGE SCALE GENOMIC DNA]</scope>
</reference>
<dbReference type="Gene3D" id="1.20.1250.20">
    <property type="entry name" value="MFS general substrate transporter like domains"/>
    <property type="match status" value="1"/>
</dbReference>
<dbReference type="InterPro" id="IPR036259">
    <property type="entry name" value="MFS_trans_sf"/>
</dbReference>
<protein>
    <recommendedName>
        <fullName evidence="9">Major facilitator superfamily (MFS) profile domain-containing protein</fullName>
    </recommendedName>
</protein>
<keyword evidence="8" id="KW-1185">Reference proteome</keyword>
<feature type="transmembrane region" description="Helical" evidence="6">
    <location>
        <begin position="514"/>
        <end position="536"/>
    </location>
</feature>
<dbReference type="Proteomes" id="UP000398389">
    <property type="component" value="Unassembled WGS sequence"/>
</dbReference>
<evidence type="ECO:0000313" key="7">
    <source>
        <dbReference type="EMBL" id="VVT46829.1"/>
    </source>
</evidence>
<keyword evidence="2 6" id="KW-0812">Transmembrane</keyword>
<gene>
    <name evidence="7" type="ORF">SAPINGB_P001407</name>
</gene>
<feature type="transmembrane region" description="Helical" evidence="6">
    <location>
        <begin position="414"/>
        <end position="434"/>
    </location>
</feature>
<evidence type="ECO:0000256" key="1">
    <source>
        <dbReference type="ARBA" id="ARBA00004141"/>
    </source>
</evidence>
<dbReference type="FunFam" id="1.20.1250.20:FF:000011">
    <property type="entry name" value="MFS multidrug transporter, putative"/>
    <property type="match status" value="1"/>
</dbReference>
<feature type="transmembrane region" description="Helical" evidence="6">
    <location>
        <begin position="480"/>
        <end position="502"/>
    </location>
</feature>
<dbReference type="SUPFAM" id="SSF103473">
    <property type="entry name" value="MFS general substrate transporter"/>
    <property type="match status" value="1"/>
</dbReference>
<keyword evidence="4 6" id="KW-0472">Membrane</keyword>
<dbReference type="OrthoDB" id="3936150at2759"/>
<dbReference type="RefSeq" id="XP_031852021.1">
    <property type="nucleotide sequence ID" value="XM_031996130.1"/>
</dbReference>
<dbReference type="EMBL" id="CABVLU010000001">
    <property type="protein sequence ID" value="VVT46829.1"/>
    <property type="molecule type" value="Genomic_DNA"/>
</dbReference>
<dbReference type="PANTHER" id="PTHR23502:SF60">
    <property type="entry name" value="MAJOR FACILITATOR SUPERFAMILY (MFS) PROFILE DOMAIN-CONTAINING PROTEIN-RELATED"/>
    <property type="match status" value="1"/>
</dbReference>
<accession>A0A5E8B634</accession>
<keyword evidence="3 6" id="KW-1133">Transmembrane helix</keyword>
<evidence type="ECO:0000256" key="5">
    <source>
        <dbReference type="SAM" id="MobiDB-lite"/>
    </source>
</evidence>